<comment type="caution">
    <text evidence="1">The sequence shown here is derived from an EMBL/GenBank/DDBJ whole genome shotgun (WGS) entry which is preliminary data.</text>
</comment>
<evidence type="ECO:0008006" key="3">
    <source>
        <dbReference type="Google" id="ProtNLM"/>
    </source>
</evidence>
<name>A0AAN6RIP3_9PLEO</name>
<protein>
    <recommendedName>
        <fullName evidence="3">Aminoglycoside phosphotransferase domain-containing protein</fullName>
    </recommendedName>
</protein>
<accession>A0AAN6RIP3</accession>
<proteinExistence type="predicted"/>
<dbReference type="Proteomes" id="UP001280581">
    <property type="component" value="Unassembled WGS sequence"/>
</dbReference>
<reference evidence="1 2" key="1">
    <citation type="submission" date="2021-02" db="EMBL/GenBank/DDBJ databases">
        <title>Genome assembly of Pseudopithomyces chartarum.</title>
        <authorList>
            <person name="Jauregui R."/>
            <person name="Singh J."/>
            <person name="Voisey C."/>
        </authorList>
    </citation>
    <scope>NUCLEOTIDE SEQUENCE [LARGE SCALE GENOMIC DNA]</scope>
    <source>
        <strain evidence="1 2">AGR01</strain>
    </source>
</reference>
<dbReference type="InterPro" id="IPR011009">
    <property type="entry name" value="Kinase-like_dom_sf"/>
</dbReference>
<dbReference type="SUPFAM" id="SSF56112">
    <property type="entry name" value="Protein kinase-like (PK-like)"/>
    <property type="match status" value="1"/>
</dbReference>
<sequence>MAPLSATQLSDLASKLQSLLASTPYACTLLSQLTGGTTSFVFLGTLCQPVLDQGKREDHVILKYAAPFASCHTEFLVEATRAVCTFPRRSPQQSIYFLSNTLDFTPQTFEACMLHALETFTPPPHPTQPGLTIKTPKSYWYDEAEKLQVIQHIPSTAPLSHALRTLNTHQAYTVGHALGHWLRSFHTHTSSATSQKLNEEISQNEEVVRLKYKLTWEQGSSALHLLSSYGLLTINEEQSAAWDAAKGRAEEEMQISDSTNVGVVHGDFWAGKYVFSSSVSLGGLLFHFSLWTWLLRASEETSAHDASVLVPIDMLKDGLDLHVIDFEFAHSACRSTDVGQCIGDLIERCTVSPALQPLAEETIRGFVGGFGEMDDEMRWRTTIYVGVYVVNWWSRGPPGRKDQSDEIRGRAVELVKQGLEWVRAGWSKDAAAFLNTPLRILFGS</sequence>
<gene>
    <name evidence="1" type="ORF">GRF29_28g1283191</name>
</gene>
<dbReference type="EMBL" id="WVTA01000004">
    <property type="protein sequence ID" value="KAK3213848.1"/>
    <property type="molecule type" value="Genomic_DNA"/>
</dbReference>
<keyword evidence="2" id="KW-1185">Reference proteome</keyword>
<organism evidence="1 2">
    <name type="scientific">Pseudopithomyces chartarum</name>
    <dbReference type="NCBI Taxonomy" id="1892770"/>
    <lineage>
        <taxon>Eukaryota</taxon>
        <taxon>Fungi</taxon>
        <taxon>Dikarya</taxon>
        <taxon>Ascomycota</taxon>
        <taxon>Pezizomycotina</taxon>
        <taxon>Dothideomycetes</taxon>
        <taxon>Pleosporomycetidae</taxon>
        <taxon>Pleosporales</taxon>
        <taxon>Massarineae</taxon>
        <taxon>Didymosphaeriaceae</taxon>
        <taxon>Pseudopithomyces</taxon>
    </lineage>
</organism>
<evidence type="ECO:0000313" key="1">
    <source>
        <dbReference type="EMBL" id="KAK3213848.1"/>
    </source>
</evidence>
<evidence type="ECO:0000313" key="2">
    <source>
        <dbReference type="Proteomes" id="UP001280581"/>
    </source>
</evidence>
<dbReference type="AlphaFoldDB" id="A0AAN6RIP3"/>